<comment type="pathway">
    <text evidence="3">Amino-acid biosynthesis; L-leucine biosynthesis; L-leucine from 3-methyl-2-oxobutanoate: step 2/4.</text>
</comment>
<proteinExistence type="inferred from homology"/>
<dbReference type="NCBIfam" id="TIGR02087">
    <property type="entry name" value="LEUD_arch"/>
    <property type="match status" value="1"/>
</dbReference>
<dbReference type="PANTHER" id="PTHR43345">
    <property type="entry name" value="3-ISOPROPYLMALATE DEHYDRATASE SMALL SUBUNIT 2-RELATED-RELATED"/>
    <property type="match status" value="1"/>
</dbReference>
<dbReference type="EC" id="4.2.1.33" evidence="3"/>
<accession>A0A4R8M508</accession>
<dbReference type="GO" id="GO:0003861">
    <property type="term" value="F:3-isopropylmalate dehydratase activity"/>
    <property type="evidence" value="ECO:0007669"/>
    <property type="project" value="UniProtKB-UniRule"/>
</dbReference>
<dbReference type="RefSeq" id="WP_133958190.1">
    <property type="nucleotide sequence ID" value="NZ_SORI01000015.1"/>
</dbReference>
<dbReference type="InterPro" id="IPR015928">
    <property type="entry name" value="Aconitase/3IPM_dehydase_swvl"/>
</dbReference>
<keyword evidence="6" id="KW-1185">Reference proteome</keyword>
<dbReference type="UniPathway" id="UPA00048">
    <property type="reaction ID" value="UER00071"/>
</dbReference>
<keyword evidence="3" id="KW-0100">Branched-chain amino acid biosynthesis</keyword>
<dbReference type="Pfam" id="PF00694">
    <property type="entry name" value="Aconitase_C"/>
    <property type="match status" value="1"/>
</dbReference>
<evidence type="ECO:0000313" key="5">
    <source>
        <dbReference type="EMBL" id="TDY58033.1"/>
    </source>
</evidence>
<keyword evidence="3" id="KW-0028">Amino-acid biosynthesis</keyword>
<dbReference type="EMBL" id="SORI01000015">
    <property type="protein sequence ID" value="TDY58033.1"/>
    <property type="molecule type" value="Genomic_DNA"/>
</dbReference>
<evidence type="ECO:0000259" key="4">
    <source>
        <dbReference type="Pfam" id="PF00694"/>
    </source>
</evidence>
<dbReference type="AlphaFoldDB" id="A0A4R8M508"/>
<comment type="function">
    <text evidence="3">Catalyzes the isomerization between 2-isopropylmalate and 3-isopropylmalate, via the formation of 2-isopropylmaleate.</text>
</comment>
<protein>
    <recommendedName>
        <fullName evidence="3">3-isopropylmalate dehydratase small subunit</fullName>
        <ecNumber evidence="3">4.2.1.33</ecNumber>
    </recommendedName>
    <alternativeName>
        <fullName evidence="3">Alpha-IPM isomerase</fullName>
        <shortName evidence="3">IPMI</shortName>
    </alternativeName>
    <alternativeName>
        <fullName evidence="3">Isopropylmalate isomerase</fullName>
    </alternativeName>
</protein>
<dbReference type="HAMAP" id="MF_01032">
    <property type="entry name" value="LeuD_type2"/>
    <property type="match status" value="1"/>
</dbReference>
<evidence type="ECO:0000256" key="3">
    <source>
        <dbReference type="HAMAP-Rule" id="MF_01032"/>
    </source>
</evidence>
<feature type="domain" description="Aconitase A/isopropylmalate dehydratase small subunit swivel" evidence="4">
    <location>
        <begin position="54"/>
        <end position="104"/>
    </location>
</feature>
<dbReference type="GO" id="GO:0009098">
    <property type="term" value="P:L-leucine biosynthetic process"/>
    <property type="evidence" value="ECO:0007669"/>
    <property type="project" value="UniProtKB-UniRule"/>
</dbReference>
<dbReference type="InterPro" id="IPR050075">
    <property type="entry name" value="LeuD"/>
</dbReference>
<comment type="caution">
    <text evidence="5">The sequence shown here is derived from an EMBL/GenBank/DDBJ whole genome shotgun (WGS) entry which is preliminary data.</text>
</comment>
<evidence type="ECO:0000256" key="1">
    <source>
        <dbReference type="ARBA" id="ARBA00009869"/>
    </source>
</evidence>
<dbReference type="Gene3D" id="3.20.19.10">
    <property type="entry name" value="Aconitase, domain 4"/>
    <property type="match status" value="1"/>
</dbReference>
<keyword evidence="3" id="KW-0432">Leucine biosynthesis</keyword>
<dbReference type="InterPro" id="IPR000573">
    <property type="entry name" value="AconitaseA/IPMdHydase_ssu_swvl"/>
</dbReference>
<comment type="catalytic activity">
    <reaction evidence="3">
        <text>(2R,3S)-3-isopropylmalate = (2S)-2-isopropylmalate</text>
        <dbReference type="Rhea" id="RHEA:32287"/>
        <dbReference type="ChEBI" id="CHEBI:1178"/>
        <dbReference type="ChEBI" id="CHEBI:35121"/>
        <dbReference type="EC" id="4.2.1.33"/>
    </reaction>
</comment>
<dbReference type="Proteomes" id="UP000295066">
    <property type="component" value="Unassembled WGS sequence"/>
</dbReference>
<comment type="similarity">
    <text evidence="1 3">Belongs to the LeuD family. LeuD type 2 subfamily.</text>
</comment>
<evidence type="ECO:0000256" key="2">
    <source>
        <dbReference type="ARBA" id="ARBA00023239"/>
    </source>
</evidence>
<dbReference type="OrthoDB" id="9777465at2"/>
<dbReference type="InterPro" id="IPR011827">
    <property type="entry name" value="LeuD_type2/HacB/DmdB"/>
</dbReference>
<evidence type="ECO:0000313" key="6">
    <source>
        <dbReference type="Proteomes" id="UP000295066"/>
    </source>
</evidence>
<name>A0A4R8M508_9BACT</name>
<organism evidence="5 6">
    <name type="scientific">Aminivibrio pyruvatiphilus</name>
    <dbReference type="NCBI Taxonomy" id="1005740"/>
    <lineage>
        <taxon>Bacteria</taxon>
        <taxon>Thermotogati</taxon>
        <taxon>Synergistota</taxon>
        <taxon>Synergistia</taxon>
        <taxon>Synergistales</taxon>
        <taxon>Aminobacteriaceae</taxon>
        <taxon>Aminivibrio</taxon>
    </lineage>
</organism>
<comment type="subunit">
    <text evidence="3">Heterodimer of LeuC and LeuD.</text>
</comment>
<sequence>MKLQGHAVKYGDNISTDLIIAGKHTKTLNVRDLADHAMEDLDPSFGEKISGGGVLVAGTYFGCGSSREQAPVALKEAGVLFIAAKTFSRIFYRNAVNIGLAVVECDTDSIGEGDILEYDVGSDVLKNRSKNLELAVTPLPEIMVEILKEGGVVPYIKKHGGF</sequence>
<gene>
    <name evidence="3" type="primary">leuD</name>
    <name evidence="5" type="ORF">C8D99_11551</name>
</gene>
<keyword evidence="2 3" id="KW-0456">Lyase</keyword>
<dbReference type="SUPFAM" id="SSF52016">
    <property type="entry name" value="LeuD/IlvD-like"/>
    <property type="match status" value="1"/>
</dbReference>
<reference evidence="5 6" key="1">
    <citation type="submission" date="2019-03" db="EMBL/GenBank/DDBJ databases">
        <title>Genomic Encyclopedia of Type Strains, Phase IV (KMG-IV): sequencing the most valuable type-strain genomes for metagenomic binning, comparative biology and taxonomic classification.</title>
        <authorList>
            <person name="Goeker M."/>
        </authorList>
    </citation>
    <scope>NUCLEOTIDE SEQUENCE [LARGE SCALE GENOMIC DNA]</scope>
    <source>
        <strain evidence="5 6">DSM 25964</strain>
    </source>
</reference>
<dbReference type="PANTHER" id="PTHR43345:SF2">
    <property type="entry name" value="3-ISOPROPYLMALATE DEHYDRATASE SMALL SUBUNIT 1"/>
    <property type="match status" value="1"/>
</dbReference>